<dbReference type="Proteomes" id="UP000386847">
    <property type="component" value="Chromosome"/>
</dbReference>
<organism evidence="2 3">
    <name type="scientific">Raineyella fluvialis</name>
    <dbReference type="NCBI Taxonomy" id="2662261"/>
    <lineage>
        <taxon>Bacteria</taxon>
        <taxon>Bacillati</taxon>
        <taxon>Actinomycetota</taxon>
        <taxon>Actinomycetes</taxon>
        <taxon>Propionibacteriales</taxon>
        <taxon>Propionibacteriaceae</taxon>
        <taxon>Raineyella</taxon>
    </lineage>
</organism>
<evidence type="ECO:0000259" key="1">
    <source>
        <dbReference type="Pfam" id="PF03358"/>
    </source>
</evidence>
<dbReference type="Pfam" id="PF03358">
    <property type="entry name" value="FMN_red"/>
    <property type="match status" value="1"/>
</dbReference>
<evidence type="ECO:0000313" key="3">
    <source>
        <dbReference type="Proteomes" id="UP000386847"/>
    </source>
</evidence>
<dbReference type="InterPro" id="IPR050712">
    <property type="entry name" value="NAD(P)H-dep_reductase"/>
</dbReference>
<dbReference type="InterPro" id="IPR005025">
    <property type="entry name" value="FMN_Rdtase-like_dom"/>
</dbReference>
<evidence type="ECO:0000313" key="2">
    <source>
        <dbReference type="EMBL" id="QGF23518.1"/>
    </source>
</evidence>
<proteinExistence type="predicted"/>
<dbReference type="KEGG" id="rain:Rai3103_07395"/>
<dbReference type="GO" id="GO:0010181">
    <property type="term" value="F:FMN binding"/>
    <property type="evidence" value="ECO:0007669"/>
    <property type="project" value="TreeGrafter"/>
</dbReference>
<accession>A0A5Q2FA09</accession>
<dbReference type="InterPro" id="IPR029039">
    <property type="entry name" value="Flavoprotein-like_sf"/>
</dbReference>
<dbReference type="EMBL" id="CP045725">
    <property type="protein sequence ID" value="QGF23518.1"/>
    <property type="molecule type" value="Genomic_DNA"/>
</dbReference>
<dbReference type="GO" id="GO:0005829">
    <property type="term" value="C:cytosol"/>
    <property type="evidence" value="ECO:0007669"/>
    <property type="project" value="TreeGrafter"/>
</dbReference>
<dbReference type="RefSeq" id="WP_153572049.1">
    <property type="nucleotide sequence ID" value="NZ_CP045725.1"/>
</dbReference>
<dbReference type="GO" id="GO:0016491">
    <property type="term" value="F:oxidoreductase activity"/>
    <property type="evidence" value="ECO:0007669"/>
    <property type="project" value="InterPro"/>
</dbReference>
<keyword evidence="3" id="KW-1185">Reference proteome</keyword>
<sequence>MSTSIMVIVGSTRKVRNGRGLADAISIILSEDPEVTIDLADLAEISLTPEDEPMPPMMGQYQLPTTRAWSQRVVSADAVVLVTPEYNGGYPGTVKIAVDAIAKEWAAKPMAIASYGFYGGVRAHRQLSEIMGNLQADLVEVEQGLNLQFGQEDLNEQGRLVDPAAVVERHREAVVAVREALVARAGAESVPAND</sequence>
<dbReference type="SUPFAM" id="SSF52218">
    <property type="entry name" value="Flavoproteins"/>
    <property type="match status" value="1"/>
</dbReference>
<protein>
    <submittedName>
        <fullName evidence="2">Oxidoreductase</fullName>
    </submittedName>
</protein>
<reference evidence="2 3" key="1">
    <citation type="submission" date="2019-10" db="EMBL/GenBank/DDBJ databases">
        <title>Genomic analysis of Raineyella sp. CBA3103.</title>
        <authorList>
            <person name="Roh S.W."/>
        </authorList>
    </citation>
    <scope>NUCLEOTIDE SEQUENCE [LARGE SCALE GENOMIC DNA]</scope>
    <source>
        <strain evidence="2 3">CBA3103</strain>
    </source>
</reference>
<dbReference type="PANTHER" id="PTHR30543:SF21">
    <property type="entry name" value="NAD(P)H-DEPENDENT FMN REDUCTASE LOT6"/>
    <property type="match status" value="1"/>
</dbReference>
<dbReference type="PANTHER" id="PTHR30543">
    <property type="entry name" value="CHROMATE REDUCTASE"/>
    <property type="match status" value="1"/>
</dbReference>
<dbReference type="Gene3D" id="3.40.50.360">
    <property type="match status" value="1"/>
</dbReference>
<feature type="domain" description="NADPH-dependent FMN reductase-like" evidence="1">
    <location>
        <begin position="4"/>
        <end position="136"/>
    </location>
</feature>
<gene>
    <name evidence="2" type="ORF">Rai3103_07395</name>
</gene>
<dbReference type="AlphaFoldDB" id="A0A5Q2FA09"/>
<name>A0A5Q2FA09_9ACTN</name>